<feature type="transmembrane region" description="Helical" evidence="11">
    <location>
        <begin position="225"/>
        <end position="246"/>
    </location>
</feature>
<keyword evidence="5 12" id="KW-0732">Signal</keyword>
<evidence type="ECO:0000256" key="8">
    <source>
        <dbReference type="ARBA" id="ARBA00023180"/>
    </source>
</evidence>
<evidence type="ECO:0000256" key="4">
    <source>
        <dbReference type="ARBA" id="ARBA00022622"/>
    </source>
</evidence>
<dbReference type="SMART" id="SM00554">
    <property type="entry name" value="FAS1"/>
    <property type="match status" value="1"/>
</dbReference>
<dbReference type="GO" id="GO:0009834">
    <property type="term" value="P:plant-type secondary cell wall biogenesis"/>
    <property type="evidence" value="ECO:0007669"/>
    <property type="project" value="UniProtKB-ARBA"/>
</dbReference>
<feature type="domain" description="FAS1" evidence="13">
    <location>
        <begin position="34"/>
        <end position="179"/>
    </location>
</feature>
<keyword evidence="4" id="KW-0336">GPI-anchor</keyword>
<dbReference type="Pfam" id="PF02469">
    <property type="entry name" value="Fasciclin"/>
    <property type="match status" value="1"/>
</dbReference>
<feature type="chain" id="PRO_5027638791" description="FAS1 domain-containing protein" evidence="12">
    <location>
        <begin position="22"/>
        <end position="247"/>
    </location>
</feature>
<evidence type="ECO:0000256" key="10">
    <source>
        <dbReference type="SAM" id="MobiDB-lite"/>
    </source>
</evidence>
<dbReference type="PANTHER" id="PTHR32077:SF54">
    <property type="entry name" value="FASCICLIN-LIKE ARABINOGALACTAN PROTEIN 13-RELATED"/>
    <property type="match status" value="1"/>
</dbReference>
<protein>
    <recommendedName>
        <fullName evidence="13">FAS1 domain-containing protein</fullName>
    </recommendedName>
</protein>
<comment type="subcellular location">
    <subcellularLocation>
        <location evidence="1">Cell membrane</location>
        <topology evidence="1">Lipid-anchor</topology>
        <topology evidence="1">GPI-anchor</topology>
    </subcellularLocation>
</comment>
<dbReference type="InterPro" id="IPR036378">
    <property type="entry name" value="FAS1_dom_sf"/>
</dbReference>
<sequence length="247" mass="25857">MASSLPLTLFLLASIATQCLAQSPKTAAPAPAPKINLTAILEKGGQFTTFMKLLASTQVGSQVENQVKSSSEGMTIFAPTDNAFQNLKAGTINSLSAEKQVQLVLNHVLPKFYTMDNLETVSNPVRTQASGQDGGNLGLNITSMGNNQVNVSCGPVQTQINNVLRKDFPLAVYQVDKVLLLPQNSTSKAKAPAPLISPVSSTPAKTKGSDAKDEGPVADEKNGGFGVRSMGLGLVFGFALATFGFLS</sequence>
<accession>A0A7C8ZYQ6</accession>
<keyword evidence="11" id="KW-0812">Transmembrane</keyword>
<dbReference type="FunFam" id="2.30.180.10:FF:000006">
    <property type="entry name" value="Fasciclin-like arabinogalactan protein 11"/>
    <property type="match status" value="1"/>
</dbReference>
<comment type="function">
    <text evidence="9">May be a cell surface adhesion protein.</text>
</comment>
<comment type="similarity">
    <text evidence="2">Belongs to the fasciclin-like AGP family.</text>
</comment>
<evidence type="ECO:0000256" key="12">
    <source>
        <dbReference type="SAM" id="SignalP"/>
    </source>
</evidence>
<evidence type="ECO:0000256" key="11">
    <source>
        <dbReference type="SAM" id="Phobius"/>
    </source>
</evidence>
<evidence type="ECO:0000256" key="3">
    <source>
        <dbReference type="ARBA" id="ARBA00022475"/>
    </source>
</evidence>
<dbReference type="EMBL" id="GISG01186361">
    <property type="protein sequence ID" value="MBA4655079.1"/>
    <property type="molecule type" value="Transcribed_RNA"/>
</dbReference>
<dbReference type="AlphaFoldDB" id="A0A7C8ZYQ6"/>
<proteinExistence type="inferred from homology"/>
<reference evidence="14" key="2">
    <citation type="submission" date="2020-07" db="EMBL/GenBank/DDBJ databases">
        <authorList>
            <person name="Vera ALvarez R."/>
            <person name="Arias-Moreno D.M."/>
            <person name="Jimenez-Jacinto V."/>
            <person name="Jimenez-Bremont J.F."/>
            <person name="Swaminathan K."/>
            <person name="Moose S.P."/>
            <person name="Guerrero-Gonzalez M.L."/>
            <person name="Marino-Ramirez L."/>
            <person name="Landsman D."/>
            <person name="Rodriguez-Kessler M."/>
            <person name="Delgado-Sanchez P."/>
        </authorList>
    </citation>
    <scope>NUCLEOTIDE SEQUENCE</scope>
    <source>
        <tissue evidence="14">Cladode</tissue>
    </source>
</reference>
<evidence type="ECO:0000313" key="14">
    <source>
        <dbReference type="EMBL" id="MBA4655079.1"/>
    </source>
</evidence>
<dbReference type="PANTHER" id="PTHR32077">
    <property type="entry name" value="FASCICLIN-LIKE ARABINOGALACTAN PROTEIN"/>
    <property type="match status" value="1"/>
</dbReference>
<evidence type="ECO:0000259" key="13">
    <source>
        <dbReference type="PROSITE" id="PS50213"/>
    </source>
</evidence>
<keyword evidence="6" id="KW-0654">Proteoglycan</keyword>
<dbReference type="InterPro" id="IPR045003">
    <property type="entry name" value="FLA_A"/>
</dbReference>
<reference evidence="14" key="1">
    <citation type="journal article" date="2013" name="J. Plant Res.">
        <title>Effect of fungi and light on seed germination of three Opuntia species from semiarid lands of central Mexico.</title>
        <authorList>
            <person name="Delgado-Sanchez P."/>
            <person name="Jimenez-Bremont J.F."/>
            <person name="Guerrero-Gonzalez Mde L."/>
            <person name="Flores J."/>
        </authorList>
    </citation>
    <scope>NUCLEOTIDE SEQUENCE</scope>
    <source>
        <tissue evidence="14">Cladode</tissue>
    </source>
</reference>
<dbReference type="GO" id="GO:0005886">
    <property type="term" value="C:plasma membrane"/>
    <property type="evidence" value="ECO:0007669"/>
    <property type="project" value="UniProtKB-SubCell"/>
</dbReference>
<dbReference type="PROSITE" id="PS50213">
    <property type="entry name" value="FAS1"/>
    <property type="match status" value="1"/>
</dbReference>
<evidence type="ECO:0000256" key="7">
    <source>
        <dbReference type="ARBA" id="ARBA00023136"/>
    </source>
</evidence>
<dbReference type="InterPro" id="IPR000782">
    <property type="entry name" value="FAS1_domain"/>
</dbReference>
<keyword evidence="4" id="KW-0449">Lipoprotein</keyword>
<evidence type="ECO:0000256" key="1">
    <source>
        <dbReference type="ARBA" id="ARBA00004609"/>
    </source>
</evidence>
<keyword evidence="3" id="KW-1003">Cell membrane</keyword>
<dbReference type="Gene3D" id="2.30.180.10">
    <property type="entry name" value="FAS1 domain"/>
    <property type="match status" value="1"/>
</dbReference>
<name>A0A7C8ZYQ6_OPUST</name>
<feature type="compositionally biased region" description="Basic and acidic residues" evidence="10">
    <location>
        <begin position="207"/>
        <end position="220"/>
    </location>
</feature>
<dbReference type="GO" id="GO:0098552">
    <property type="term" value="C:side of membrane"/>
    <property type="evidence" value="ECO:0007669"/>
    <property type="project" value="UniProtKB-KW"/>
</dbReference>
<dbReference type="SUPFAM" id="SSF82153">
    <property type="entry name" value="FAS1 domain"/>
    <property type="match status" value="1"/>
</dbReference>
<keyword evidence="11" id="KW-1133">Transmembrane helix</keyword>
<keyword evidence="8" id="KW-0325">Glycoprotein</keyword>
<keyword evidence="7 11" id="KW-0472">Membrane</keyword>
<feature type="region of interest" description="Disordered" evidence="10">
    <location>
        <begin position="188"/>
        <end position="220"/>
    </location>
</feature>
<evidence type="ECO:0000256" key="9">
    <source>
        <dbReference type="ARBA" id="ARBA00024686"/>
    </source>
</evidence>
<evidence type="ECO:0000256" key="6">
    <source>
        <dbReference type="ARBA" id="ARBA00022974"/>
    </source>
</evidence>
<evidence type="ECO:0000256" key="2">
    <source>
        <dbReference type="ARBA" id="ARBA00007843"/>
    </source>
</evidence>
<evidence type="ECO:0000256" key="5">
    <source>
        <dbReference type="ARBA" id="ARBA00022729"/>
    </source>
</evidence>
<organism evidence="14">
    <name type="scientific">Opuntia streptacantha</name>
    <name type="common">Prickly pear cactus</name>
    <name type="synonym">Opuntia cardona</name>
    <dbReference type="NCBI Taxonomy" id="393608"/>
    <lineage>
        <taxon>Eukaryota</taxon>
        <taxon>Viridiplantae</taxon>
        <taxon>Streptophyta</taxon>
        <taxon>Embryophyta</taxon>
        <taxon>Tracheophyta</taxon>
        <taxon>Spermatophyta</taxon>
        <taxon>Magnoliopsida</taxon>
        <taxon>eudicotyledons</taxon>
        <taxon>Gunneridae</taxon>
        <taxon>Pentapetalae</taxon>
        <taxon>Caryophyllales</taxon>
        <taxon>Cactineae</taxon>
        <taxon>Cactaceae</taxon>
        <taxon>Opuntioideae</taxon>
        <taxon>Opuntia</taxon>
    </lineage>
</organism>
<feature type="signal peptide" evidence="12">
    <location>
        <begin position="1"/>
        <end position="21"/>
    </location>
</feature>